<proteinExistence type="predicted"/>
<dbReference type="GO" id="GO:0016491">
    <property type="term" value="F:oxidoreductase activity"/>
    <property type="evidence" value="ECO:0007669"/>
    <property type="project" value="InterPro"/>
</dbReference>
<accession>A0A0S1SS44</accession>
<keyword evidence="1" id="KW-0285">Flavoprotein</keyword>
<name>A0A0S1SAU0_9BACT</name>
<keyword evidence="2" id="KW-0288">FMN</keyword>
<evidence type="ECO:0000256" key="1">
    <source>
        <dbReference type="ARBA" id="ARBA00022630"/>
    </source>
</evidence>
<dbReference type="InterPro" id="IPR005025">
    <property type="entry name" value="FMN_Rdtase-like_dom"/>
</dbReference>
<dbReference type="Pfam" id="PF03358">
    <property type="entry name" value="FMN_red"/>
    <property type="match status" value="1"/>
</dbReference>
<feature type="domain" description="NADPH-dependent FMN reductase-like" evidence="3">
    <location>
        <begin position="66"/>
        <end position="190"/>
    </location>
</feature>
<accession>A0A0S1SJQ5</accession>
<organism evidence="4 5">
    <name type="scientific">Candidatus Peribacter riflensis</name>
    <dbReference type="NCBI Taxonomy" id="1735162"/>
    <lineage>
        <taxon>Bacteria</taxon>
        <taxon>Candidatus Peregrinibacteriota</taxon>
        <taxon>Candidatus Peribacteria</taxon>
        <taxon>Candidatus Peribacterales</taxon>
        <taxon>Candidatus Peribacteraceae</taxon>
        <taxon>Candidatus Peribacter</taxon>
    </lineage>
</organism>
<protein>
    <recommendedName>
        <fullName evidence="3">NADPH-dependent FMN reductase-like domain-containing protein</fullName>
    </recommendedName>
</protein>
<dbReference type="EMBL" id="CP013065">
    <property type="protein sequence ID" value="ALM12965.1"/>
    <property type="molecule type" value="Genomic_DNA"/>
</dbReference>
<gene>
    <name evidence="4" type="ORF">PeribacterD1_0266</name>
</gene>
<dbReference type="InterPro" id="IPR029039">
    <property type="entry name" value="Flavoprotein-like_sf"/>
</dbReference>
<reference evidence="5" key="1">
    <citation type="submission" date="2015-10" db="EMBL/GenBank/DDBJ databases">
        <title>Analysis of five complete genome sequences for members of the class Peribacteria in the recently recognized Peregrinibacteria bacterial phylum.</title>
        <authorList>
            <person name="Anantharaman K."/>
            <person name="Brown C.T."/>
            <person name="Burstein D."/>
            <person name="Castelle C.J."/>
            <person name="Probst A.J."/>
            <person name="Thomas B.C."/>
            <person name="Williams K.H."/>
            <person name="Banfield J.F."/>
        </authorList>
    </citation>
    <scope>NUCLEOTIDE SEQUENCE [LARGE SCALE GENOMIC DNA]</scope>
</reference>
<reference evidence="4 5" key="2">
    <citation type="journal article" date="2016" name="PeerJ">
        <title>Analysis of five complete genome sequences for members of the class Peribacteria in the recently recognized Peregrinibacteria bacterial phylum.</title>
        <authorList>
            <person name="Anantharaman K."/>
            <person name="Brown C.T."/>
            <person name="Burstein D."/>
            <person name="Castelle C.J."/>
            <person name="Probst A.J."/>
            <person name="Thomas B.C."/>
            <person name="Williams K.H."/>
            <person name="Banfield J.F."/>
        </authorList>
    </citation>
    <scope>NUCLEOTIDE SEQUENCE [LARGE SCALE GENOMIC DNA]</scope>
    <source>
        <strain evidence="4">RIFOXYD1_FULL_PER-ii_59_16</strain>
    </source>
</reference>
<dbReference type="AlphaFoldDB" id="A0A0S1SAU0"/>
<evidence type="ECO:0000313" key="4">
    <source>
        <dbReference type="EMBL" id="ALM12965.1"/>
    </source>
</evidence>
<accession>A0A0S1SAU0</accession>
<dbReference type="STRING" id="1735162.PeribacterB2_0266"/>
<evidence type="ECO:0000256" key="2">
    <source>
        <dbReference type="ARBA" id="ARBA00022643"/>
    </source>
</evidence>
<dbReference type="SUPFAM" id="SSF52218">
    <property type="entry name" value="Flavoproteins"/>
    <property type="match status" value="1"/>
</dbReference>
<dbReference type="Gene3D" id="3.40.50.360">
    <property type="match status" value="1"/>
</dbReference>
<evidence type="ECO:0000259" key="3">
    <source>
        <dbReference type="Pfam" id="PF03358"/>
    </source>
</evidence>
<dbReference type="Proteomes" id="UP000069135">
    <property type="component" value="Chromosome"/>
</dbReference>
<dbReference type="InterPro" id="IPR051796">
    <property type="entry name" value="ISF_SsuE-like"/>
</dbReference>
<dbReference type="PANTHER" id="PTHR43278">
    <property type="entry name" value="NAD(P)H-DEPENDENT FMN-CONTAINING OXIDOREDUCTASE YWQN-RELATED"/>
    <property type="match status" value="1"/>
</dbReference>
<sequence>MVFGPVNVGKFVDARTVHLRKGGYCRTKSSWGKDGMMVSADHFQKAVKGKSPGLPTPAFFPYDVRMPVLVLVAGTNEPSNSAVLAEAFSMGIADEGIAVEKLRLKDLSIEHFTLAHYDPSCPSGDDFCRIQDLLLSAKGLVIATPIWNFSVPAHLKNVIDRIGAVALDQQTRSRGQLKGLPVSFIFAGGAPLLAWRALMFLTTLSVTEAFKYYGATILGRHFEPRCMLGRGRFGLVVDRRPGSLQAMRRQGKRFGRIVKTYAQTGTLPARFQLQQKFFSFLYRVGNRIMYPIGKWQ</sequence>
<accession>A0A0S1SN23</accession>
<evidence type="ECO:0000313" key="5">
    <source>
        <dbReference type="Proteomes" id="UP000069135"/>
    </source>
</evidence>
<accession>A0A0S1SU34</accession>
<dbReference type="PANTHER" id="PTHR43278:SF4">
    <property type="entry name" value="NAD(P)H-DEPENDENT FMN-CONTAINING OXIDOREDUCTASE YWQN-RELATED"/>
    <property type="match status" value="1"/>
</dbReference>
<dbReference type="KEGG" id="prf:PeribacterA2_0266"/>